<organism evidence="1 2">
    <name type="scientific">Podospora pseudopauciseta</name>
    <dbReference type="NCBI Taxonomy" id="2093780"/>
    <lineage>
        <taxon>Eukaryota</taxon>
        <taxon>Fungi</taxon>
        <taxon>Dikarya</taxon>
        <taxon>Ascomycota</taxon>
        <taxon>Pezizomycotina</taxon>
        <taxon>Sordariomycetes</taxon>
        <taxon>Sordariomycetidae</taxon>
        <taxon>Sordariales</taxon>
        <taxon>Podosporaceae</taxon>
        <taxon>Podospora</taxon>
    </lineage>
</organism>
<gene>
    <name evidence="1" type="ORF">QC763_0088230</name>
</gene>
<sequence>MNFLPMTRPSQDTSPRLSRFLPISPNLNATQITQISGSRPILQAQARINPKTKAQCSWLWGCSSLR</sequence>
<evidence type="ECO:0000313" key="1">
    <source>
        <dbReference type="EMBL" id="KAK4662438.1"/>
    </source>
</evidence>
<dbReference type="Proteomes" id="UP001326199">
    <property type="component" value="Unassembled WGS sequence"/>
</dbReference>
<protein>
    <submittedName>
        <fullName evidence="1">Uncharacterized protein</fullName>
    </submittedName>
</protein>
<dbReference type="GeneID" id="87926425"/>
<accession>A0ABR0H3I1</accession>
<reference evidence="1 2" key="1">
    <citation type="journal article" date="2023" name="bioRxiv">
        <title>High-quality genome assemblies of four members of thePodospora anserinaspecies complex.</title>
        <authorList>
            <person name="Ament-Velasquez S.L."/>
            <person name="Vogan A.A."/>
            <person name="Wallerman O."/>
            <person name="Hartmann F."/>
            <person name="Gautier V."/>
            <person name="Silar P."/>
            <person name="Giraud T."/>
            <person name="Johannesson H."/>
        </authorList>
    </citation>
    <scope>NUCLEOTIDE SEQUENCE [LARGE SCALE GENOMIC DNA]</scope>
    <source>
        <strain evidence="1 2">CBS 411.78</strain>
    </source>
</reference>
<proteinExistence type="predicted"/>
<keyword evidence="2" id="KW-1185">Reference proteome</keyword>
<dbReference type="RefSeq" id="XP_062762404.1">
    <property type="nucleotide sequence ID" value="XM_062906228.1"/>
</dbReference>
<evidence type="ECO:0000313" key="2">
    <source>
        <dbReference type="Proteomes" id="UP001326199"/>
    </source>
</evidence>
<comment type="caution">
    <text evidence="1">The sequence shown here is derived from an EMBL/GenBank/DDBJ whole genome shotgun (WGS) entry which is preliminary data.</text>
</comment>
<dbReference type="EMBL" id="JAFFHB010000008">
    <property type="protein sequence ID" value="KAK4662438.1"/>
    <property type="molecule type" value="Genomic_DNA"/>
</dbReference>
<name>A0ABR0H3I1_9PEZI</name>